<keyword evidence="8" id="KW-0472">Membrane</keyword>
<evidence type="ECO:0000256" key="4">
    <source>
        <dbReference type="ARBA" id="ARBA00022692"/>
    </source>
</evidence>
<comment type="caution">
    <text evidence="10">The sequence shown here is derived from an EMBL/GenBank/DDBJ whole genome shotgun (WGS) entry which is preliminary data.</text>
</comment>
<evidence type="ECO:0000313" key="11">
    <source>
        <dbReference type="Proteomes" id="UP001589894"/>
    </source>
</evidence>
<protein>
    <submittedName>
        <fullName evidence="10">LLM class flavin-dependent oxidoreductase</fullName>
        <ecNumber evidence="10">1.-.-.-</ecNumber>
    </submittedName>
</protein>
<accession>A0ABV6NRC0</accession>
<keyword evidence="4" id="KW-0812">Transmembrane</keyword>
<dbReference type="Gene3D" id="3.20.20.30">
    <property type="entry name" value="Luciferase-like domain"/>
    <property type="match status" value="1"/>
</dbReference>
<dbReference type="InterPro" id="IPR050172">
    <property type="entry name" value="SsuD_RutA_monooxygenase"/>
</dbReference>
<dbReference type="InterPro" id="IPR036661">
    <property type="entry name" value="Luciferase-like_sf"/>
</dbReference>
<dbReference type="Pfam" id="PF00296">
    <property type="entry name" value="Bac_luciferase"/>
    <property type="match status" value="1"/>
</dbReference>
<dbReference type="GO" id="GO:0016491">
    <property type="term" value="F:oxidoreductase activity"/>
    <property type="evidence" value="ECO:0007669"/>
    <property type="project" value="UniProtKB-KW"/>
</dbReference>
<dbReference type="Proteomes" id="UP001589894">
    <property type="component" value="Unassembled WGS sequence"/>
</dbReference>
<evidence type="ECO:0000256" key="2">
    <source>
        <dbReference type="ARBA" id="ARBA00022630"/>
    </source>
</evidence>
<evidence type="ECO:0000256" key="8">
    <source>
        <dbReference type="ARBA" id="ARBA00023136"/>
    </source>
</evidence>
<organism evidence="10 11">
    <name type="scientific">Plantactinospora siamensis</name>
    <dbReference type="NCBI Taxonomy" id="555372"/>
    <lineage>
        <taxon>Bacteria</taxon>
        <taxon>Bacillati</taxon>
        <taxon>Actinomycetota</taxon>
        <taxon>Actinomycetes</taxon>
        <taxon>Micromonosporales</taxon>
        <taxon>Micromonosporaceae</taxon>
        <taxon>Plantactinospora</taxon>
    </lineage>
</organism>
<sequence>MRVGIVILADRRWSESRWRWQRAEEWGFDHAWTYDHLGWRDLVDGPWFDSVPTLTAAAGVTSTIRLGTFVASPNFRHPVSFARQVTALDDISAGRLLLGMGAGGIGYDSAVLGGQTLPPRQRVDRFTEFVDLLDRLLRTDGVTWRGDWFAAVDARNNPGCVQQPRVPFVVAANGPRTMRLAARYGQGWVTTGAGGDDLDSWWRSVAELSARLDRELAAVGREPGTLDRYLSLDAAPVFSLSSVQAFEDAVGRAADLGFTDVVTHWPRESSWYAGDEAVLERVASEVLPALRIADAAGG</sequence>
<keyword evidence="5" id="KW-1133">Transmembrane helix</keyword>
<dbReference type="InterPro" id="IPR005829">
    <property type="entry name" value="Sugar_transporter_CS"/>
</dbReference>
<keyword evidence="3" id="KW-0288">FMN</keyword>
<evidence type="ECO:0000256" key="7">
    <source>
        <dbReference type="ARBA" id="ARBA00023033"/>
    </source>
</evidence>
<feature type="domain" description="Luciferase-like" evidence="9">
    <location>
        <begin position="1"/>
        <end position="217"/>
    </location>
</feature>
<evidence type="ECO:0000256" key="1">
    <source>
        <dbReference type="ARBA" id="ARBA00004141"/>
    </source>
</evidence>
<dbReference type="PROSITE" id="PS00217">
    <property type="entry name" value="SUGAR_TRANSPORT_2"/>
    <property type="match status" value="1"/>
</dbReference>
<evidence type="ECO:0000313" key="10">
    <source>
        <dbReference type="EMBL" id="MFC0563229.1"/>
    </source>
</evidence>
<name>A0ABV6NRC0_9ACTN</name>
<reference evidence="10 11" key="1">
    <citation type="submission" date="2024-09" db="EMBL/GenBank/DDBJ databases">
        <authorList>
            <person name="Sun Q."/>
            <person name="Mori K."/>
        </authorList>
    </citation>
    <scope>NUCLEOTIDE SEQUENCE [LARGE SCALE GENOMIC DNA]</scope>
    <source>
        <strain evidence="10 11">TBRC 2205</strain>
    </source>
</reference>
<gene>
    <name evidence="10" type="ORF">ACFFHU_03480</name>
</gene>
<dbReference type="PANTHER" id="PTHR42847:SF4">
    <property type="entry name" value="ALKANESULFONATE MONOOXYGENASE-RELATED"/>
    <property type="match status" value="1"/>
</dbReference>
<evidence type="ECO:0000256" key="3">
    <source>
        <dbReference type="ARBA" id="ARBA00022643"/>
    </source>
</evidence>
<comment type="subcellular location">
    <subcellularLocation>
        <location evidence="1">Membrane</location>
        <topology evidence="1">Multi-pass membrane protein</topology>
    </subcellularLocation>
</comment>
<keyword evidence="2" id="KW-0285">Flavoprotein</keyword>
<evidence type="ECO:0000259" key="9">
    <source>
        <dbReference type="Pfam" id="PF00296"/>
    </source>
</evidence>
<keyword evidence="11" id="KW-1185">Reference proteome</keyword>
<dbReference type="RefSeq" id="WP_377335556.1">
    <property type="nucleotide sequence ID" value="NZ_JBHLUE010000002.1"/>
</dbReference>
<dbReference type="PANTHER" id="PTHR42847">
    <property type="entry name" value="ALKANESULFONATE MONOOXYGENASE"/>
    <property type="match status" value="1"/>
</dbReference>
<evidence type="ECO:0000256" key="5">
    <source>
        <dbReference type="ARBA" id="ARBA00022989"/>
    </source>
</evidence>
<dbReference type="InterPro" id="IPR011251">
    <property type="entry name" value="Luciferase-like_dom"/>
</dbReference>
<dbReference type="SUPFAM" id="SSF51679">
    <property type="entry name" value="Bacterial luciferase-like"/>
    <property type="match status" value="1"/>
</dbReference>
<proteinExistence type="predicted"/>
<dbReference type="EMBL" id="JBHLUE010000002">
    <property type="protein sequence ID" value="MFC0563229.1"/>
    <property type="molecule type" value="Genomic_DNA"/>
</dbReference>
<keyword evidence="6 10" id="KW-0560">Oxidoreductase</keyword>
<keyword evidence="7" id="KW-0503">Monooxygenase</keyword>
<evidence type="ECO:0000256" key="6">
    <source>
        <dbReference type="ARBA" id="ARBA00023002"/>
    </source>
</evidence>
<dbReference type="EC" id="1.-.-.-" evidence="10"/>